<protein>
    <submittedName>
        <fullName evidence="1">Uncharacterized protein</fullName>
    </submittedName>
</protein>
<organism evidence="1">
    <name type="scientific">Picea glauca</name>
    <name type="common">White spruce</name>
    <name type="synonym">Pinus glauca</name>
    <dbReference type="NCBI Taxonomy" id="3330"/>
    <lineage>
        <taxon>Eukaryota</taxon>
        <taxon>Viridiplantae</taxon>
        <taxon>Streptophyta</taxon>
        <taxon>Embryophyta</taxon>
        <taxon>Tracheophyta</taxon>
        <taxon>Spermatophyta</taxon>
        <taxon>Pinopsida</taxon>
        <taxon>Pinidae</taxon>
        <taxon>Conifers I</taxon>
        <taxon>Pinales</taxon>
        <taxon>Pinaceae</taxon>
        <taxon>Picea</taxon>
    </lineage>
</organism>
<sequence>MPRLVLKEGGSMKTTMLWMHAEDVEWLHSYRYGWNSSCCVPAVTYSLSLAGSIELRIRWGVDVSRC</sequence>
<accession>A0A101LZ47</accession>
<gene>
    <name evidence="1" type="ORF">ABT39_MTgene4872</name>
</gene>
<keyword evidence="1" id="KW-0496">Mitochondrion</keyword>
<proteinExistence type="predicted"/>
<comment type="caution">
    <text evidence="1">The sequence shown here is derived from an EMBL/GenBank/DDBJ whole genome shotgun (WGS) entry which is preliminary data.</text>
</comment>
<dbReference type="AlphaFoldDB" id="A0A101LZ47"/>
<evidence type="ECO:0000313" key="1">
    <source>
        <dbReference type="EMBL" id="KUM47878.1"/>
    </source>
</evidence>
<reference evidence="1" key="1">
    <citation type="journal article" date="2015" name="Genome Biol. Evol.">
        <title>Organellar Genomes of White Spruce (Picea glauca): Assembly and Annotation.</title>
        <authorList>
            <person name="Jackman S.D."/>
            <person name="Warren R.L."/>
            <person name="Gibb E.A."/>
            <person name="Vandervalk B.P."/>
            <person name="Mohamadi H."/>
            <person name="Chu J."/>
            <person name="Raymond A."/>
            <person name="Pleasance S."/>
            <person name="Coope R."/>
            <person name="Wildung M.R."/>
            <person name="Ritland C.E."/>
            <person name="Bousquet J."/>
            <person name="Jones S.J."/>
            <person name="Bohlmann J."/>
            <person name="Birol I."/>
        </authorList>
    </citation>
    <scope>NUCLEOTIDE SEQUENCE [LARGE SCALE GENOMIC DNA]</scope>
    <source>
        <tissue evidence="1">Flushing bud</tissue>
    </source>
</reference>
<geneLocation type="mitochondrion" evidence="1"/>
<dbReference type="EMBL" id="LKAM01000006">
    <property type="protein sequence ID" value="KUM47878.1"/>
    <property type="molecule type" value="Genomic_DNA"/>
</dbReference>
<name>A0A101LZ47_PICGL</name>